<name>A0A843TGJ5_COLES</name>
<protein>
    <submittedName>
        <fullName evidence="2">Uncharacterized protein</fullName>
    </submittedName>
</protein>
<dbReference type="AlphaFoldDB" id="A0A843TGJ5"/>
<evidence type="ECO:0000313" key="2">
    <source>
        <dbReference type="EMBL" id="MQL68613.1"/>
    </source>
</evidence>
<comment type="caution">
    <text evidence="2">The sequence shown here is derived from an EMBL/GenBank/DDBJ whole genome shotgun (WGS) entry which is preliminary data.</text>
</comment>
<organism evidence="2 3">
    <name type="scientific">Colocasia esculenta</name>
    <name type="common">Wild taro</name>
    <name type="synonym">Arum esculentum</name>
    <dbReference type="NCBI Taxonomy" id="4460"/>
    <lineage>
        <taxon>Eukaryota</taxon>
        <taxon>Viridiplantae</taxon>
        <taxon>Streptophyta</taxon>
        <taxon>Embryophyta</taxon>
        <taxon>Tracheophyta</taxon>
        <taxon>Spermatophyta</taxon>
        <taxon>Magnoliopsida</taxon>
        <taxon>Liliopsida</taxon>
        <taxon>Araceae</taxon>
        <taxon>Aroideae</taxon>
        <taxon>Colocasieae</taxon>
        <taxon>Colocasia</taxon>
    </lineage>
</organism>
<keyword evidence="3" id="KW-1185">Reference proteome</keyword>
<evidence type="ECO:0000256" key="1">
    <source>
        <dbReference type="SAM" id="MobiDB-lite"/>
    </source>
</evidence>
<dbReference type="Proteomes" id="UP000652761">
    <property type="component" value="Unassembled WGS sequence"/>
</dbReference>
<gene>
    <name evidence="2" type="ORF">Taro_000894</name>
</gene>
<dbReference type="EMBL" id="NMUH01000017">
    <property type="protein sequence ID" value="MQL68613.1"/>
    <property type="molecule type" value="Genomic_DNA"/>
</dbReference>
<evidence type="ECO:0000313" key="3">
    <source>
        <dbReference type="Proteomes" id="UP000652761"/>
    </source>
</evidence>
<sequence>MWTFVIELDGKRSGRQPIGGSHRRRDVESVTVCTRIELPCFCFCLSPGHRVTLCLDDRRVGVLRRTRAPRKRPREGVAEQVTHQEAGDAPPPQQT</sequence>
<reference evidence="2" key="1">
    <citation type="submission" date="2017-07" db="EMBL/GenBank/DDBJ databases">
        <title>Taro Niue Genome Assembly and Annotation.</title>
        <authorList>
            <person name="Atibalentja N."/>
            <person name="Keating K."/>
            <person name="Fields C.J."/>
        </authorList>
    </citation>
    <scope>NUCLEOTIDE SEQUENCE</scope>
    <source>
        <strain evidence="2">Niue_2</strain>
        <tissue evidence="2">Leaf</tissue>
    </source>
</reference>
<proteinExistence type="predicted"/>
<feature type="region of interest" description="Disordered" evidence="1">
    <location>
        <begin position="66"/>
        <end position="95"/>
    </location>
</feature>
<accession>A0A843TGJ5</accession>